<dbReference type="GO" id="GO:0005737">
    <property type="term" value="C:cytoplasm"/>
    <property type="evidence" value="ECO:0007669"/>
    <property type="project" value="InterPro"/>
</dbReference>
<name>A0A1F7ID71_9BACT</name>
<dbReference type="AlphaFoldDB" id="A0A1F7ID71"/>
<comment type="pathway">
    <text evidence="2">Pyrimidine metabolism; UMP biosynthesis via de novo pathway.</text>
</comment>
<keyword evidence="6" id="KW-0560">Oxidoreductase</keyword>
<organism evidence="8 9">
    <name type="scientific">Candidatus Roizmanbacteria bacterium RIFCSPLOWO2_01_FULL_37_12</name>
    <dbReference type="NCBI Taxonomy" id="1802056"/>
    <lineage>
        <taxon>Bacteria</taxon>
        <taxon>Candidatus Roizmaniibacteriota</taxon>
    </lineage>
</organism>
<dbReference type="InterPro" id="IPR013785">
    <property type="entry name" value="Aldolase_TIM"/>
</dbReference>
<dbReference type="PROSITE" id="PS00912">
    <property type="entry name" value="DHODEHASE_2"/>
    <property type="match status" value="1"/>
</dbReference>
<dbReference type="GO" id="GO:0006207">
    <property type="term" value="P:'de novo' pyrimidine nucleobase biosynthetic process"/>
    <property type="evidence" value="ECO:0007669"/>
    <property type="project" value="InterPro"/>
</dbReference>
<dbReference type="InterPro" id="IPR005720">
    <property type="entry name" value="Dihydroorotate_DH_cat"/>
</dbReference>
<dbReference type="PANTHER" id="PTHR48109">
    <property type="entry name" value="DIHYDROOROTATE DEHYDROGENASE (QUINONE), MITOCHONDRIAL-RELATED"/>
    <property type="match status" value="1"/>
</dbReference>
<keyword evidence="5" id="KW-0665">Pyrimidine biosynthesis</keyword>
<evidence type="ECO:0000256" key="4">
    <source>
        <dbReference type="ARBA" id="ARBA00022643"/>
    </source>
</evidence>
<sequence>MSDLSTSIKKLYFDFPVFNASGILGATESEIKKVLESEAGAVVIKSVTLEKRPGNTGVRFYWDDIGSINSMGLPNQGIDYYCNLADKLTKYNKPVILSIAGFKEDDYKKIIAKADKVPFSAIEVNLSCPNIEGKGIFAYDYKTMFRLLKDLRKKSKKVLGVKLPPYTQREQIKGIAENFVKIGIDFITTMNTFPLSTYIDYQKETMRIKPNMGIGGLGGKAVKQIALAQVLLFKEYSNGKLPIIAVGGISSAADVYEFILIGATAVQIGTALLKNDTKIFVQIKKDLSTLLKEKKVKRLSDKIGNLKYL</sequence>
<evidence type="ECO:0000256" key="2">
    <source>
        <dbReference type="ARBA" id="ARBA00004725"/>
    </source>
</evidence>
<feature type="domain" description="Dihydroorotate dehydrogenase catalytic" evidence="7">
    <location>
        <begin position="4"/>
        <end position="291"/>
    </location>
</feature>
<dbReference type="InterPro" id="IPR050074">
    <property type="entry name" value="DHO_dehydrogenase"/>
</dbReference>
<accession>A0A1F7ID71</accession>
<gene>
    <name evidence="8" type="ORF">A2954_06830</name>
</gene>
<evidence type="ECO:0000259" key="7">
    <source>
        <dbReference type="Pfam" id="PF01180"/>
    </source>
</evidence>
<dbReference type="InterPro" id="IPR023359">
    <property type="entry name" value="Dihydro_DH_chainA_dom2"/>
</dbReference>
<evidence type="ECO:0000313" key="9">
    <source>
        <dbReference type="Proteomes" id="UP000177698"/>
    </source>
</evidence>
<dbReference type="Proteomes" id="UP000177698">
    <property type="component" value="Unassembled WGS sequence"/>
</dbReference>
<reference evidence="8 9" key="1">
    <citation type="journal article" date="2016" name="Nat. Commun.">
        <title>Thousands of microbial genomes shed light on interconnected biogeochemical processes in an aquifer system.</title>
        <authorList>
            <person name="Anantharaman K."/>
            <person name="Brown C.T."/>
            <person name="Hug L.A."/>
            <person name="Sharon I."/>
            <person name="Castelle C.J."/>
            <person name="Probst A.J."/>
            <person name="Thomas B.C."/>
            <person name="Singh A."/>
            <person name="Wilkins M.J."/>
            <person name="Karaoz U."/>
            <person name="Brodie E.L."/>
            <person name="Williams K.H."/>
            <person name="Hubbard S.S."/>
            <person name="Banfield J.F."/>
        </authorList>
    </citation>
    <scope>NUCLEOTIDE SEQUENCE [LARGE SCALE GENOMIC DNA]</scope>
</reference>
<dbReference type="GO" id="GO:0004152">
    <property type="term" value="F:dihydroorotate dehydrogenase activity"/>
    <property type="evidence" value="ECO:0007669"/>
    <property type="project" value="InterPro"/>
</dbReference>
<evidence type="ECO:0000256" key="3">
    <source>
        <dbReference type="ARBA" id="ARBA00022630"/>
    </source>
</evidence>
<dbReference type="InterPro" id="IPR012135">
    <property type="entry name" value="Dihydroorotate_DH_1_2"/>
</dbReference>
<dbReference type="Gene3D" id="2.30.26.10">
    <property type="entry name" value="Dihydroorotate Dehydrogenase A, chain A, domain 2"/>
    <property type="match status" value="1"/>
</dbReference>
<dbReference type="NCBIfam" id="NF002702">
    <property type="entry name" value="PRK02506.1"/>
    <property type="match status" value="1"/>
</dbReference>
<dbReference type="Pfam" id="PF01180">
    <property type="entry name" value="DHO_dh"/>
    <property type="match status" value="1"/>
</dbReference>
<dbReference type="PIRSF" id="PIRSF000164">
    <property type="entry name" value="DHO_oxidase"/>
    <property type="match status" value="1"/>
</dbReference>
<dbReference type="GO" id="GO:0044205">
    <property type="term" value="P:'de novo' UMP biosynthetic process"/>
    <property type="evidence" value="ECO:0007669"/>
    <property type="project" value="UniProtKB-UniPathway"/>
</dbReference>
<dbReference type="SUPFAM" id="SSF51395">
    <property type="entry name" value="FMN-linked oxidoreductases"/>
    <property type="match status" value="1"/>
</dbReference>
<keyword evidence="3" id="KW-0285">Flavoprotein</keyword>
<comment type="caution">
    <text evidence="8">The sequence shown here is derived from an EMBL/GenBank/DDBJ whole genome shotgun (WGS) entry which is preliminary data.</text>
</comment>
<dbReference type="STRING" id="1802056.A2954_06830"/>
<evidence type="ECO:0000313" key="8">
    <source>
        <dbReference type="EMBL" id="OGK41305.1"/>
    </source>
</evidence>
<proteinExistence type="predicted"/>
<dbReference type="EMBL" id="MGAG01000013">
    <property type="protein sequence ID" value="OGK41305.1"/>
    <property type="molecule type" value="Genomic_DNA"/>
</dbReference>
<keyword evidence="4" id="KW-0288">FMN</keyword>
<dbReference type="UniPathway" id="UPA00070"/>
<dbReference type="Gene3D" id="3.20.20.70">
    <property type="entry name" value="Aldolase class I"/>
    <property type="match status" value="1"/>
</dbReference>
<dbReference type="PANTHER" id="PTHR48109:SF1">
    <property type="entry name" value="DIHYDROOROTATE DEHYDROGENASE (FUMARATE)"/>
    <property type="match status" value="1"/>
</dbReference>
<evidence type="ECO:0000256" key="1">
    <source>
        <dbReference type="ARBA" id="ARBA00001917"/>
    </source>
</evidence>
<evidence type="ECO:0000256" key="6">
    <source>
        <dbReference type="ARBA" id="ARBA00023002"/>
    </source>
</evidence>
<evidence type="ECO:0000256" key="5">
    <source>
        <dbReference type="ARBA" id="ARBA00022975"/>
    </source>
</evidence>
<comment type="cofactor">
    <cofactor evidence="1">
        <name>FMN</name>
        <dbReference type="ChEBI" id="CHEBI:58210"/>
    </cofactor>
</comment>
<dbReference type="InterPro" id="IPR001295">
    <property type="entry name" value="Dihydroorotate_DH_CS"/>
</dbReference>
<protein>
    <recommendedName>
        <fullName evidence="7">Dihydroorotate dehydrogenase catalytic domain-containing protein</fullName>
    </recommendedName>
</protein>